<comment type="caution">
    <text evidence="2">The sequence shown here is derived from an EMBL/GenBank/DDBJ whole genome shotgun (WGS) entry which is preliminary data.</text>
</comment>
<evidence type="ECO:0000313" key="2">
    <source>
        <dbReference type="EMBL" id="PVD25430.1"/>
    </source>
</evidence>
<organism evidence="2 3">
    <name type="scientific">Pomacea canaliculata</name>
    <name type="common">Golden apple snail</name>
    <dbReference type="NCBI Taxonomy" id="400727"/>
    <lineage>
        <taxon>Eukaryota</taxon>
        <taxon>Metazoa</taxon>
        <taxon>Spiralia</taxon>
        <taxon>Lophotrochozoa</taxon>
        <taxon>Mollusca</taxon>
        <taxon>Gastropoda</taxon>
        <taxon>Caenogastropoda</taxon>
        <taxon>Architaenioglossa</taxon>
        <taxon>Ampullarioidea</taxon>
        <taxon>Ampullariidae</taxon>
        <taxon>Pomacea</taxon>
    </lineage>
</organism>
<reference evidence="2 3" key="1">
    <citation type="submission" date="2018-04" db="EMBL/GenBank/DDBJ databases">
        <title>The genome of golden apple snail Pomacea canaliculata provides insight into stress tolerance and invasive adaptation.</title>
        <authorList>
            <person name="Liu C."/>
            <person name="Liu B."/>
            <person name="Ren Y."/>
            <person name="Zhang Y."/>
            <person name="Wang H."/>
            <person name="Li S."/>
            <person name="Jiang F."/>
            <person name="Yin L."/>
            <person name="Zhang G."/>
            <person name="Qian W."/>
            <person name="Fan W."/>
        </authorList>
    </citation>
    <scope>NUCLEOTIDE SEQUENCE [LARGE SCALE GENOMIC DNA]</scope>
    <source>
        <strain evidence="2">SZHN2017</strain>
        <tissue evidence="2">Muscle</tissue>
    </source>
</reference>
<protein>
    <submittedName>
        <fullName evidence="2">Uncharacterized protein</fullName>
    </submittedName>
</protein>
<feature type="compositionally biased region" description="Basic and acidic residues" evidence="1">
    <location>
        <begin position="15"/>
        <end position="35"/>
    </location>
</feature>
<proteinExistence type="predicted"/>
<name>A0A2T7NW72_POMCA</name>
<dbReference type="EMBL" id="PZQS01000008">
    <property type="protein sequence ID" value="PVD25430.1"/>
    <property type="molecule type" value="Genomic_DNA"/>
</dbReference>
<gene>
    <name evidence="2" type="ORF">C0Q70_13086</name>
</gene>
<feature type="compositionally biased region" description="Low complexity" evidence="1">
    <location>
        <begin position="95"/>
        <end position="122"/>
    </location>
</feature>
<dbReference type="AlphaFoldDB" id="A0A2T7NW72"/>
<evidence type="ECO:0000256" key="1">
    <source>
        <dbReference type="SAM" id="MobiDB-lite"/>
    </source>
</evidence>
<sequence length="169" mass="18158">MRGRNGERVGGAEVKGQRMGERKDEENGGDPDLKKVAARVQSRVHSLCKGNVSKGHTHPVNSRLVGCSPVGRCEVRGGHVCSDQGESSGPPLTRLPHTPQSTPHTPQSTPHTHPVHPSLPTHTPSPPTHTPVHPTPTPVHFVAESQRSVFPCQPPGPRFARPREVTGLQ</sequence>
<dbReference type="Proteomes" id="UP000245119">
    <property type="component" value="Linkage Group LG8"/>
</dbReference>
<evidence type="ECO:0000313" key="3">
    <source>
        <dbReference type="Proteomes" id="UP000245119"/>
    </source>
</evidence>
<keyword evidence="3" id="KW-1185">Reference proteome</keyword>
<feature type="region of interest" description="Disordered" evidence="1">
    <location>
        <begin position="1"/>
        <end position="169"/>
    </location>
</feature>
<feature type="compositionally biased region" description="Pro residues" evidence="1">
    <location>
        <begin position="123"/>
        <end position="137"/>
    </location>
</feature>
<accession>A0A2T7NW72</accession>